<accession>A0A4R1G7C2</accession>
<dbReference type="PANTHER" id="PTHR42823:SF3">
    <property type="entry name" value="ATP SYNTHASE SUBUNIT A, CHLOROPLASTIC"/>
    <property type="match status" value="1"/>
</dbReference>
<comment type="function">
    <text evidence="13 14">Key component of the proton channel; it plays a direct role in the translocation of protons across the membrane.</text>
</comment>
<dbReference type="CDD" id="cd00310">
    <property type="entry name" value="ATP-synt_Fo_a_6"/>
    <property type="match status" value="1"/>
</dbReference>
<evidence type="ECO:0000256" key="2">
    <source>
        <dbReference type="ARBA" id="ARBA00006810"/>
    </source>
</evidence>
<keyword evidence="5" id="KW-0997">Cell inner membrane</keyword>
<dbReference type="InterPro" id="IPR000568">
    <property type="entry name" value="ATP_synth_F0_asu"/>
</dbReference>
<keyword evidence="3 13" id="KW-0813">Transport</keyword>
<evidence type="ECO:0000256" key="1">
    <source>
        <dbReference type="ARBA" id="ARBA00004141"/>
    </source>
</evidence>
<evidence type="ECO:0000256" key="12">
    <source>
        <dbReference type="ARBA" id="ARBA00023310"/>
    </source>
</evidence>
<feature type="transmembrane region" description="Helical" evidence="13">
    <location>
        <begin position="173"/>
        <end position="195"/>
    </location>
</feature>
<keyword evidence="10 13" id="KW-0406">Ion transport</keyword>
<evidence type="ECO:0000313" key="16">
    <source>
        <dbReference type="Proteomes" id="UP000295777"/>
    </source>
</evidence>
<dbReference type="Pfam" id="PF00119">
    <property type="entry name" value="ATP-synt_A"/>
    <property type="match status" value="1"/>
</dbReference>
<reference evidence="15 16" key="1">
    <citation type="submission" date="2019-03" db="EMBL/GenBank/DDBJ databases">
        <title>Genomic Encyclopedia of Archaeal and Bacterial Type Strains, Phase II (KMG-II): from individual species to whole genera.</title>
        <authorList>
            <person name="Goeker M."/>
        </authorList>
    </citation>
    <scope>NUCLEOTIDE SEQUENCE [LARGE SCALE GENOMIC DNA]</scope>
    <source>
        <strain evidence="15 16">DSM 24425</strain>
    </source>
</reference>
<dbReference type="RefSeq" id="WP_243644907.1">
    <property type="nucleotide sequence ID" value="NZ_SMFV01000004.1"/>
</dbReference>
<dbReference type="PRINTS" id="PR00123">
    <property type="entry name" value="ATPASEA"/>
</dbReference>
<dbReference type="HAMAP" id="MF_01393">
    <property type="entry name" value="ATP_synth_a_bact"/>
    <property type="match status" value="1"/>
</dbReference>
<keyword evidence="16" id="KW-1185">Reference proteome</keyword>
<evidence type="ECO:0000256" key="6">
    <source>
        <dbReference type="ARBA" id="ARBA00022547"/>
    </source>
</evidence>
<dbReference type="GO" id="GO:0046933">
    <property type="term" value="F:proton-transporting ATP synthase activity, rotational mechanism"/>
    <property type="evidence" value="ECO:0007669"/>
    <property type="project" value="UniProtKB-UniRule"/>
</dbReference>
<keyword evidence="6 13" id="KW-0138">CF(0)</keyword>
<dbReference type="PANTHER" id="PTHR42823">
    <property type="entry name" value="ATP SYNTHASE SUBUNIT A, CHLOROPLASTIC"/>
    <property type="match status" value="1"/>
</dbReference>
<protein>
    <recommendedName>
        <fullName evidence="13 14">ATP synthase subunit a</fullName>
    </recommendedName>
    <alternativeName>
        <fullName evidence="13">ATP synthase F0 sector subunit a</fullName>
    </alternativeName>
    <alternativeName>
        <fullName evidence="13">F-ATPase subunit 6</fullName>
    </alternativeName>
</protein>
<feature type="transmembrane region" description="Helical" evidence="13">
    <location>
        <begin position="82"/>
        <end position="104"/>
    </location>
</feature>
<evidence type="ECO:0000256" key="10">
    <source>
        <dbReference type="ARBA" id="ARBA00023065"/>
    </source>
</evidence>
<dbReference type="NCBIfam" id="TIGR01131">
    <property type="entry name" value="ATP_synt_6_or_A"/>
    <property type="match status" value="1"/>
</dbReference>
<evidence type="ECO:0000313" key="15">
    <source>
        <dbReference type="EMBL" id="TCK03957.1"/>
    </source>
</evidence>
<dbReference type="Gene3D" id="1.20.120.220">
    <property type="entry name" value="ATP synthase, F0 complex, subunit A"/>
    <property type="match status" value="1"/>
</dbReference>
<keyword evidence="7 13" id="KW-0812">Transmembrane</keyword>
<dbReference type="EMBL" id="SMFV01000004">
    <property type="protein sequence ID" value="TCK03957.1"/>
    <property type="molecule type" value="Genomic_DNA"/>
</dbReference>
<comment type="subcellular location">
    <subcellularLocation>
        <location evidence="13 14">Cell membrane</location>
        <topology evidence="13 14">Multi-pass membrane protein</topology>
    </subcellularLocation>
    <subcellularLocation>
        <location evidence="1">Membrane</location>
        <topology evidence="1">Multi-pass membrane protein</topology>
    </subcellularLocation>
</comment>
<dbReference type="PROSITE" id="PS00449">
    <property type="entry name" value="ATPASE_A"/>
    <property type="match status" value="1"/>
</dbReference>
<organism evidence="15 16">
    <name type="scientific">Phorcysia thermohydrogeniphila</name>
    <dbReference type="NCBI Taxonomy" id="936138"/>
    <lineage>
        <taxon>Bacteria</taxon>
        <taxon>Pseudomonadati</taxon>
        <taxon>Aquificota</taxon>
        <taxon>Aquificia</taxon>
        <taxon>Desulfurobacteriales</taxon>
        <taxon>Desulfurobacteriaceae</taxon>
        <taxon>Phorcysia</taxon>
    </lineage>
</organism>
<feature type="transmembrane region" description="Helical" evidence="13">
    <location>
        <begin position="27"/>
        <end position="46"/>
    </location>
</feature>
<keyword evidence="12 13" id="KW-0066">ATP synthesis</keyword>
<proteinExistence type="inferred from homology"/>
<evidence type="ECO:0000256" key="5">
    <source>
        <dbReference type="ARBA" id="ARBA00022519"/>
    </source>
</evidence>
<dbReference type="FunFam" id="1.20.120.220:FF:000006">
    <property type="entry name" value="ATP synthase subunit a"/>
    <property type="match status" value="1"/>
</dbReference>
<evidence type="ECO:0000256" key="14">
    <source>
        <dbReference type="RuleBase" id="RU000483"/>
    </source>
</evidence>
<sequence length="234" mass="26246">MQEHGSIIKIVNIFPKSFIPGDYLPDAITMTWLLMAVVLPFAYFFGKNLKKFPTKFQYVLEALTSFIVYTLEDAMGSYGRKFFPLIGGLAVFILLGNLMGLIPGLAQPTANLNTTLALAIISFLVYNYEGIKKHGFVKYIKHFAGPVPWMAPIMFPIEVVSHLSRILSLSFRLFGNMFGDEMVVLVALMLVPFLVPVAGEFIVFANSFLQTFIFCILTVVYIATAIEEHEEQHS</sequence>
<dbReference type="AlphaFoldDB" id="A0A4R1G7C2"/>
<dbReference type="InterPro" id="IPR035908">
    <property type="entry name" value="F0_ATP_A_sf"/>
</dbReference>
<evidence type="ECO:0000256" key="13">
    <source>
        <dbReference type="HAMAP-Rule" id="MF_01393"/>
    </source>
</evidence>
<evidence type="ECO:0000256" key="9">
    <source>
        <dbReference type="ARBA" id="ARBA00022989"/>
    </source>
</evidence>
<feature type="transmembrane region" description="Helical" evidence="13">
    <location>
        <begin position="201"/>
        <end position="224"/>
    </location>
</feature>
<gene>
    <name evidence="13" type="primary">atpB</name>
    <name evidence="15" type="ORF">CLV27_1274</name>
</gene>
<dbReference type="Proteomes" id="UP000295777">
    <property type="component" value="Unassembled WGS sequence"/>
</dbReference>
<comment type="similarity">
    <text evidence="2 13 14">Belongs to the ATPase A chain family.</text>
</comment>
<dbReference type="GO" id="GO:0045259">
    <property type="term" value="C:proton-transporting ATP synthase complex"/>
    <property type="evidence" value="ECO:0007669"/>
    <property type="project" value="UniProtKB-KW"/>
</dbReference>
<evidence type="ECO:0000256" key="3">
    <source>
        <dbReference type="ARBA" id="ARBA00022448"/>
    </source>
</evidence>
<dbReference type="SUPFAM" id="SSF81336">
    <property type="entry name" value="F1F0 ATP synthase subunit A"/>
    <property type="match status" value="1"/>
</dbReference>
<evidence type="ECO:0000256" key="8">
    <source>
        <dbReference type="ARBA" id="ARBA00022781"/>
    </source>
</evidence>
<keyword evidence="11 13" id="KW-0472">Membrane</keyword>
<keyword evidence="9 13" id="KW-1133">Transmembrane helix</keyword>
<comment type="caution">
    <text evidence="15">The sequence shown here is derived from an EMBL/GenBank/DDBJ whole genome shotgun (WGS) entry which is preliminary data.</text>
</comment>
<keyword evidence="8 13" id="KW-0375">Hydrogen ion transport</keyword>
<evidence type="ECO:0000256" key="11">
    <source>
        <dbReference type="ARBA" id="ARBA00023136"/>
    </source>
</evidence>
<keyword evidence="4 13" id="KW-1003">Cell membrane</keyword>
<name>A0A4R1G7C2_9BACT</name>
<dbReference type="InterPro" id="IPR023011">
    <property type="entry name" value="ATP_synth_F0_asu_AS"/>
</dbReference>
<dbReference type="GO" id="GO:0005886">
    <property type="term" value="C:plasma membrane"/>
    <property type="evidence" value="ECO:0007669"/>
    <property type="project" value="UniProtKB-SubCell"/>
</dbReference>
<evidence type="ECO:0000256" key="4">
    <source>
        <dbReference type="ARBA" id="ARBA00022475"/>
    </source>
</evidence>
<dbReference type="InterPro" id="IPR045082">
    <property type="entry name" value="ATP_syn_F0_a_bact/chloroplast"/>
</dbReference>
<evidence type="ECO:0000256" key="7">
    <source>
        <dbReference type="ARBA" id="ARBA00022692"/>
    </source>
</evidence>
<feature type="transmembrane region" description="Helical" evidence="13">
    <location>
        <begin position="110"/>
        <end position="128"/>
    </location>
</feature>
<dbReference type="GO" id="GO:0042777">
    <property type="term" value="P:proton motive force-driven plasma membrane ATP synthesis"/>
    <property type="evidence" value="ECO:0007669"/>
    <property type="project" value="TreeGrafter"/>
</dbReference>